<accession>A0A438AT52</accession>
<evidence type="ECO:0000256" key="1">
    <source>
        <dbReference type="SAM" id="MobiDB-lite"/>
    </source>
</evidence>
<sequence length="141" mass="13923">MIRRKESRMAMEIRRRRGIGGPVARVLAASPIVVAGLVALAVPVAAAPNEVDEPTSTAVSNVEPSDVEQGAPVVDTTEEESTEDESGDDCSAAGFGSSGSVGSGPGSAVSSPVSSATFGSACAGSVVGLDLGSLGSWFVGS</sequence>
<dbReference type="AlphaFoldDB" id="A0A438AT52"/>
<feature type="compositionally biased region" description="Polar residues" evidence="1">
    <location>
        <begin position="54"/>
        <end position="63"/>
    </location>
</feature>
<evidence type="ECO:0000313" key="2">
    <source>
        <dbReference type="EMBL" id="RVW01928.1"/>
    </source>
</evidence>
<gene>
    <name evidence="2" type="ORF">EGT50_10735</name>
</gene>
<dbReference type="EMBL" id="RKLO01000004">
    <property type="protein sequence ID" value="RVW01928.1"/>
    <property type="molecule type" value="Genomic_DNA"/>
</dbReference>
<protein>
    <submittedName>
        <fullName evidence="2">Uncharacterized protein</fullName>
    </submittedName>
</protein>
<reference evidence="2 3" key="1">
    <citation type="submission" date="2018-11" db="EMBL/GenBank/DDBJ databases">
        <title>Rhodococcus spongicola sp. nov. and Rhodococcus xishaensis sp. nov. from marine sponges.</title>
        <authorList>
            <person name="Li L."/>
            <person name="Lin H.W."/>
        </authorList>
    </citation>
    <scope>NUCLEOTIDE SEQUENCE [LARGE SCALE GENOMIC DNA]</scope>
    <source>
        <strain evidence="2 3">LHW51113</strain>
    </source>
</reference>
<name>A0A438AT52_9NOCA</name>
<proteinExistence type="predicted"/>
<feature type="compositionally biased region" description="Low complexity" evidence="1">
    <location>
        <begin position="106"/>
        <end position="116"/>
    </location>
</feature>
<dbReference type="Proteomes" id="UP000283479">
    <property type="component" value="Unassembled WGS sequence"/>
</dbReference>
<feature type="region of interest" description="Disordered" evidence="1">
    <location>
        <begin position="49"/>
        <end position="116"/>
    </location>
</feature>
<evidence type="ECO:0000313" key="3">
    <source>
        <dbReference type="Proteomes" id="UP000283479"/>
    </source>
</evidence>
<feature type="compositionally biased region" description="Acidic residues" evidence="1">
    <location>
        <begin position="76"/>
        <end position="88"/>
    </location>
</feature>
<keyword evidence="3" id="KW-1185">Reference proteome</keyword>
<comment type="caution">
    <text evidence="2">The sequence shown here is derived from an EMBL/GenBank/DDBJ whole genome shotgun (WGS) entry which is preliminary data.</text>
</comment>
<feature type="compositionally biased region" description="Gly residues" evidence="1">
    <location>
        <begin position="96"/>
        <end position="105"/>
    </location>
</feature>
<organism evidence="2 3">
    <name type="scientific">Rhodococcus xishaensis</name>
    <dbReference type="NCBI Taxonomy" id="2487364"/>
    <lineage>
        <taxon>Bacteria</taxon>
        <taxon>Bacillati</taxon>
        <taxon>Actinomycetota</taxon>
        <taxon>Actinomycetes</taxon>
        <taxon>Mycobacteriales</taxon>
        <taxon>Nocardiaceae</taxon>
        <taxon>Rhodococcus</taxon>
    </lineage>
</organism>